<evidence type="ECO:0000256" key="5">
    <source>
        <dbReference type="ARBA" id="ARBA00022982"/>
    </source>
</evidence>
<dbReference type="KEGG" id="cfm:BJL90_00670"/>
<evidence type="ECO:0000256" key="2">
    <source>
        <dbReference type="ARBA" id="ARBA00022485"/>
    </source>
</evidence>
<dbReference type="Proteomes" id="UP000192478">
    <property type="component" value="Chromosome"/>
</dbReference>
<evidence type="ECO:0000313" key="10">
    <source>
        <dbReference type="EMBL" id="ARE88959.1"/>
    </source>
</evidence>
<dbReference type="InterPro" id="IPR011538">
    <property type="entry name" value="Nuo51_FMN-bd"/>
</dbReference>
<dbReference type="PANTHER" id="PTHR43034">
    <property type="entry name" value="ION-TRANSLOCATING OXIDOREDUCTASE COMPLEX SUBUNIT C"/>
    <property type="match status" value="1"/>
</dbReference>
<dbReference type="GO" id="GO:0051539">
    <property type="term" value="F:4 iron, 4 sulfur cluster binding"/>
    <property type="evidence" value="ECO:0007669"/>
    <property type="project" value="UniProtKB-KW"/>
</dbReference>
<dbReference type="InterPro" id="IPR017900">
    <property type="entry name" value="4Fe4S_Fe_S_CS"/>
</dbReference>
<dbReference type="SUPFAM" id="SSF142984">
    <property type="entry name" value="Nqo1 middle domain-like"/>
    <property type="match status" value="1"/>
</dbReference>
<evidence type="ECO:0000256" key="3">
    <source>
        <dbReference type="ARBA" id="ARBA00022723"/>
    </source>
</evidence>
<accession>A0AAC9RNI6</accession>
<dbReference type="InterPro" id="IPR017054">
    <property type="entry name" value="PduS"/>
</dbReference>
<protein>
    <submittedName>
        <fullName evidence="10">Electron transport complex protein RnfC</fullName>
    </submittedName>
    <submittedName>
        <fullName evidence="9">NADH dehydrogenase</fullName>
    </submittedName>
</protein>
<dbReference type="InterPro" id="IPR010208">
    <property type="entry name" value="Ion_transpt_RnfC/RsxC"/>
</dbReference>
<keyword evidence="1" id="KW-0813">Transport</keyword>
<dbReference type="EMBL" id="CP020559">
    <property type="protein sequence ID" value="ARE88959.1"/>
    <property type="molecule type" value="Genomic_DNA"/>
</dbReference>
<dbReference type="SUPFAM" id="SSF46548">
    <property type="entry name" value="alpha-helical ferredoxin"/>
    <property type="match status" value="1"/>
</dbReference>
<evidence type="ECO:0000256" key="6">
    <source>
        <dbReference type="ARBA" id="ARBA00023004"/>
    </source>
</evidence>
<keyword evidence="5" id="KW-0249">Electron transport</keyword>
<gene>
    <name evidence="10" type="primary">rnfC_4</name>
    <name evidence="9" type="ORF">BJL90_00670</name>
    <name evidence="10" type="ORF">CLFO_33650</name>
</gene>
<dbReference type="Gene3D" id="1.10.1060.10">
    <property type="entry name" value="Alpha-helical ferredoxin"/>
    <property type="match status" value="1"/>
</dbReference>
<name>A0AAC9RNI6_9CLOT</name>
<keyword evidence="7" id="KW-0411">Iron-sulfur</keyword>
<organism evidence="10 12">
    <name type="scientific">Clostridium formicaceticum</name>
    <dbReference type="NCBI Taxonomy" id="1497"/>
    <lineage>
        <taxon>Bacteria</taxon>
        <taxon>Bacillati</taxon>
        <taxon>Bacillota</taxon>
        <taxon>Clostridia</taxon>
        <taxon>Eubacteriales</taxon>
        <taxon>Clostridiaceae</taxon>
        <taxon>Clostridium</taxon>
    </lineage>
</organism>
<dbReference type="AlphaFoldDB" id="A0AAC9RNI6"/>
<evidence type="ECO:0000256" key="1">
    <source>
        <dbReference type="ARBA" id="ARBA00022448"/>
    </source>
</evidence>
<keyword evidence="2" id="KW-0004">4Fe-4S</keyword>
<dbReference type="Proteomes" id="UP000177894">
    <property type="component" value="Chromosome"/>
</dbReference>
<dbReference type="Gene3D" id="3.40.50.11540">
    <property type="entry name" value="NADH-ubiquinone oxidoreductase 51kDa subunit"/>
    <property type="match status" value="1"/>
</dbReference>
<dbReference type="InterPro" id="IPR037225">
    <property type="entry name" value="Nuo51_FMN-bd_sf"/>
</dbReference>
<keyword evidence="3" id="KW-0479">Metal-binding</keyword>
<dbReference type="GO" id="GO:0046872">
    <property type="term" value="F:metal ion binding"/>
    <property type="evidence" value="ECO:0007669"/>
    <property type="project" value="UniProtKB-KW"/>
</dbReference>
<dbReference type="RefSeq" id="WP_070963406.1">
    <property type="nucleotide sequence ID" value="NZ_CP017603.1"/>
</dbReference>
<dbReference type="Pfam" id="PF13534">
    <property type="entry name" value="Fer4_17"/>
    <property type="match status" value="1"/>
</dbReference>
<evidence type="ECO:0000313" key="11">
    <source>
        <dbReference type="Proteomes" id="UP000177894"/>
    </source>
</evidence>
<evidence type="ECO:0000313" key="9">
    <source>
        <dbReference type="EMBL" id="AOY74595.1"/>
    </source>
</evidence>
<evidence type="ECO:0000256" key="7">
    <source>
        <dbReference type="ARBA" id="ARBA00023014"/>
    </source>
</evidence>
<dbReference type="GO" id="GO:0009055">
    <property type="term" value="F:electron transfer activity"/>
    <property type="evidence" value="ECO:0007669"/>
    <property type="project" value="InterPro"/>
</dbReference>
<sequence>MNLLDMVKEAGIVGAGGAGFPTHVKLQAKAEYILLNGAECEPLLRVDQQLMALFPDEIIKGFEAAGKFVGASKALIGIKGKHKKVVAILRERVEALQVGDFVEVRELPDIYPAGDEQVLVYELTGRVVPEAGIPIQVGCVVMNSETALNVYYASIQQPVIQTYITVAGDVPKPFTIKVPVGTPIIDILKLSGIEDFDNCAVIDGGPMMGPMMSSLDGYVTKKSKGFVILKKDHYLVRKKSVSIELAKRVNRSACEQCRMCTDMCPRYLLGHEMQPHKMMRALNYALTDVEGQKIAQLCCQCNLCELFSCPAGLYPKFANIHFKGKLAEENIRYTPKKSDFIARKSREYRLLPSKRLIARLGLSPFDKPAPMTEAEVKPEVVYISTRQHVGAPAVPIVSVGDYVEAGQKIGKIPEGSLGATIHASISGNIVEIEKDFIAIRRDEYAKSNRNG</sequence>
<dbReference type="InterPro" id="IPR009051">
    <property type="entry name" value="Helical_ferredxn"/>
</dbReference>
<dbReference type="PROSITE" id="PS00198">
    <property type="entry name" value="4FE4S_FER_1"/>
    <property type="match status" value="1"/>
</dbReference>
<dbReference type="SUPFAM" id="SSF142019">
    <property type="entry name" value="Nqo1 FMN-binding domain-like"/>
    <property type="match status" value="1"/>
</dbReference>
<reference evidence="10 12" key="2">
    <citation type="submission" date="2017-03" db="EMBL/GenBank/DDBJ databases">
        <title>Complete sequence of Clostridium formicaceticum DSM 92.</title>
        <authorList>
            <person name="Poehlein A."/>
            <person name="Karl M."/>
            <person name="Bengelsdorf F.R."/>
            <person name="Duerre P."/>
            <person name="Daniel R."/>
        </authorList>
    </citation>
    <scope>NUCLEOTIDE SEQUENCE [LARGE SCALE GENOMIC DNA]</scope>
    <source>
        <strain evidence="10 12">DSM 92</strain>
    </source>
</reference>
<evidence type="ECO:0000313" key="12">
    <source>
        <dbReference type="Proteomes" id="UP000192478"/>
    </source>
</evidence>
<reference evidence="9 11" key="1">
    <citation type="submission" date="2016-10" db="EMBL/GenBank/DDBJ databases">
        <title>Complete Genome Sequence of Acetogen Clostridium formicoaceticum ATCC 27076.</title>
        <authorList>
            <person name="Bao T."/>
            <person name="Cheng C."/>
            <person name="Zhao J."/>
            <person name="Yang S.-T."/>
            <person name="Wang J."/>
            <person name="Wang M."/>
        </authorList>
    </citation>
    <scope>NUCLEOTIDE SEQUENCE [LARGE SCALE GENOMIC DNA]</scope>
    <source>
        <strain evidence="9 11">ATCC 27076</strain>
    </source>
</reference>
<feature type="domain" description="4Fe-4S ferredoxin-type" evidence="8">
    <location>
        <begin position="245"/>
        <end position="276"/>
    </location>
</feature>
<keyword evidence="11" id="KW-1185">Reference proteome</keyword>
<dbReference type="PANTHER" id="PTHR43034:SF2">
    <property type="entry name" value="ION-TRANSLOCATING OXIDOREDUCTASE COMPLEX SUBUNIT C"/>
    <property type="match status" value="1"/>
</dbReference>
<dbReference type="PROSITE" id="PS51379">
    <property type="entry name" value="4FE4S_FER_2"/>
    <property type="match status" value="1"/>
</dbReference>
<dbReference type="InterPro" id="IPR017896">
    <property type="entry name" value="4Fe4S_Fe-S-bd"/>
</dbReference>
<dbReference type="GO" id="GO:0016020">
    <property type="term" value="C:membrane"/>
    <property type="evidence" value="ECO:0007669"/>
    <property type="project" value="InterPro"/>
</dbReference>
<dbReference type="InterPro" id="IPR026902">
    <property type="entry name" value="RnfC_N"/>
</dbReference>
<dbReference type="PIRSF" id="PIRSF036408">
    <property type="entry name" value="PduS_prd"/>
    <property type="match status" value="1"/>
</dbReference>
<dbReference type="EMBL" id="CP017603">
    <property type="protein sequence ID" value="AOY74595.1"/>
    <property type="molecule type" value="Genomic_DNA"/>
</dbReference>
<evidence type="ECO:0000259" key="8">
    <source>
        <dbReference type="PROSITE" id="PS51379"/>
    </source>
</evidence>
<dbReference type="Pfam" id="PF01512">
    <property type="entry name" value="Complex1_51K"/>
    <property type="match status" value="1"/>
</dbReference>
<proteinExistence type="predicted"/>
<keyword evidence="4" id="KW-0677">Repeat</keyword>
<evidence type="ECO:0000256" key="4">
    <source>
        <dbReference type="ARBA" id="ARBA00022737"/>
    </source>
</evidence>
<keyword evidence="6" id="KW-0408">Iron</keyword>
<dbReference type="Pfam" id="PF13375">
    <property type="entry name" value="RnfC_N"/>
    <property type="match status" value="1"/>
</dbReference>